<dbReference type="PANTHER" id="PTHR12126:SF16">
    <property type="entry name" value="MIOREX COMPLEX COMPONENT 2"/>
    <property type="match status" value="1"/>
</dbReference>
<dbReference type="PANTHER" id="PTHR12126">
    <property type="entry name" value="NADH-UBIQUINONE OXIDOREDUCTASE 39 KDA SUBUNIT-RELATED"/>
    <property type="match status" value="1"/>
</dbReference>
<dbReference type="SUPFAM" id="SSF51735">
    <property type="entry name" value="NAD(P)-binding Rossmann-fold domains"/>
    <property type="match status" value="1"/>
</dbReference>
<dbReference type="InterPro" id="IPR036291">
    <property type="entry name" value="NAD(P)-bd_dom_sf"/>
</dbReference>
<evidence type="ECO:0000259" key="1">
    <source>
        <dbReference type="Pfam" id="PF01370"/>
    </source>
</evidence>
<dbReference type="InterPro" id="IPR001509">
    <property type="entry name" value="Epimerase_deHydtase"/>
</dbReference>
<dbReference type="AlphaFoldDB" id="A0A7S0FKL1"/>
<sequence length="253" mass="26928">MAAASGSILVFGGRGLVGAAVCRELVRRGLAPVVSLSRSRGPGAGGPLVECSSVEQRTGVDALRPETFAPLLCGARAVVISIGEPPWILDKERAKRSNGLTNISILRAAAEQNVPRVVLINATMPHWRLIAGYREGKQAAETEAQLYPEACGVPCGVMIVKPSAISGTRYSGRMPLPLWLVLEPMRIALRALTAPCRALERALPSLLHGVLRPPVRVGEIALAVADAIEDPDFQGMRTLGTDSLVGYRSHFSR</sequence>
<dbReference type="InterPro" id="IPR051207">
    <property type="entry name" value="ComplexI_NDUFA9_subunit"/>
</dbReference>
<dbReference type="GO" id="GO:0005739">
    <property type="term" value="C:mitochondrion"/>
    <property type="evidence" value="ECO:0007669"/>
    <property type="project" value="TreeGrafter"/>
</dbReference>
<proteinExistence type="predicted"/>
<accession>A0A7S0FKL1</accession>
<reference evidence="2" key="1">
    <citation type="submission" date="2021-01" db="EMBL/GenBank/DDBJ databases">
        <authorList>
            <person name="Corre E."/>
            <person name="Pelletier E."/>
            <person name="Niang G."/>
            <person name="Scheremetjew M."/>
            <person name="Finn R."/>
            <person name="Kale V."/>
            <person name="Holt S."/>
            <person name="Cochrane G."/>
            <person name="Meng A."/>
            <person name="Brown T."/>
            <person name="Cohen L."/>
        </authorList>
    </citation>
    <scope>NUCLEOTIDE SEQUENCE</scope>
    <source>
        <strain evidence="2">Pbaha01</strain>
    </source>
</reference>
<protein>
    <recommendedName>
        <fullName evidence="1">NAD-dependent epimerase/dehydratase domain-containing protein</fullName>
    </recommendedName>
</protein>
<dbReference type="EMBL" id="HBEG01028432">
    <property type="protein sequence ID" value="CAD8365253.1"/>
    <property type="molecule type" value="Transcribed_RNA"/>
</dbReference>
<dbReference type="Gene3D" id="3.40.50.720">
    <property type="entry name" value="NAD(P)-binding Rossmann-like Domain"/>
    <property type="match status" value="1"/>
</dbReference>
<dbReference type="Pfam" id="PF01370">
    <property type="entry name" value="Epimerase"/>
    <property type="match status" value="1"/>
</dbReference>
<gene>
    <name evidence="2" type="ORF">PBAH0796_LOCUS17288</name>
</gene>
<dbReference type="GO" id="GO:0044877">
    <property type="term" value="F:protein-containing complex binding"/>
    <property type="evidence" value="ECO:0007669"/>
    <property type="project" value="TreeGrafter"/>
</dbReference>
<organism evidence="2">
    <name type="scientific">Pyrodinium bahamense</name>
    <dbReference type="NCBI Taxonomy" id="73915"/>
    <lineage>
        <taxon>Eukaryota</taxon>
        <taxon>Sar</taxon>
        <taxon>Alveolata</taxon>
        <taxon>Dinophyceae</taxon>
        <taxon>Gonyaulacales</taxon>
        <taxon>Pyrocystaceae</taxon>
        <taxon>Pyrodinium</taxon>
    </lineage>
</organism>
<evidence type="ECO:0000313" key="2">
    <source>
        <dbReference type="EMBL" id="CAD8365253.1"/>
    </source>
</evidence>
<name>A0A7S0FKL1_9DINO</name>
<feature type="domain" description="NAD-dependent epimerase/dehydratase" evidence="1">
    <location>
        <begin position="8"/>
        <end position="121"/>
    </location>
</feature>